<reference evidence="1" key="2">
    <citation type="journal article" date="2022" name="New Phytol.">
        <title>Evolutionary transition to the ectomycorrhizal habit in the genomes of a hyperdiverse lineage of mushroom-forming fungi.</title>
        <authorList>
            <person name="Looney B."/>
            <person name="Miyauchi S."/>
            <person name="Morin E."/>
            <person name="Drula E."/>
            <person name="Courty P.E."/>
            <person name="Kohler A."/>
            <person name="Kuo A."/>
            <person name="LaButti K."/>
            <person name="Pangilinan J."/>
            <person name="Lipzen A."/>
            <person name="Riley R."/>
            <person name="Andreopoulos W."/>
            <person name="He G."/>
            <person name="Johnson J."/>
            <person name="Nolan M."/>
            <person name="Tritt A."/>
            <person name="Barry K.W."/>
            <person name="Grigoriev I.V."/>
            <person name="Nagy L.G."/>
            <person name="Hibbett D."/>
            <person name="Henrissat B."/>
            <person name="Matheny P.B."/>
            <person name="Labbe J."/>
            <person name="Martin F.M."/>
        </authorList>
    </citation>
    <scope>NUCLEOTIDE SEQUENCE</scope>
    <source>
        <strain evidence="1">HHB10654</strain>
    </source>
</reference>
<evidence type="ECO:0000313" key="2">
    <source>
        <dbReference type="Proteomes" id="UP000814140"/>
    </source>
</evidence>
<gene>
    <name evidence="1" type="ORF">BV25DRAFT_1823101</name>
</gene>
<reference evidence="1" key="1">
    <citation type="submission" date="2021-03" db="EMBL/GenBank/DDBJ databases">
        <authorList>
            <consortium name="DOE Joint Genome Institute"/>
            <person name="Ahrendt S."/>
            <person name="Looney B.P."/>
            <person name="Miyauchi S."/>
            <person name="Morin E."/>
            <person name="Drula E."/>
            <person name="Courty P.E."/>
            <person name="Chicoki N."/>
            <person name="Fauchery L."/>
            <person name="Kohler A."/>
            <person name="Kuo A."/>
            <person name="Labutti K."/>
            <person name="Pangilinan J."/>
            <person name="Lipzen A."/>
            <person name="Riley R."/>
            <person name="Andreopoulos W."/>
            <person name="He G."/>
            <person name="Johnson J."/>
            <person name="Barry K.W."/>
            <person name="Grigoriev I.V."/>
            <person name="Nagy L."/>
            <person name="Hibbett D."/>
            <person name="Henrissat B."/>
            <person name="Matheny P.B."/>
            <person name="Labbe J."/>
            <person name="Martin F."/>
        </authorList>
    </citation>
    <scope>NUCLEOTIDE SEQUENCE</scope>
    <source>
        <strain evidence="1">HHB10654</strain>
    </source>
</reference>
<keyword evidence="2" id="KW-1185">Reference proteome</keyword>
<comment type="caution">
    <text evidence="1">The sequence shown here is derived from an EMBL/GenBank/DDBJ whole genome shotgun (WGS) entry which is preliminary data.</text>
</comment>
<organism evidence="1 2">
    <name type="scientific">Artomyces pyxidatus</name>
    <dbReference type="NCBI Taxonomy" id="48021"/>
    <lineage>
        <taxon>Eukaryota</taxon>
        <taxon>Fungi</taxon>
        <taxon>Dikarya</taxon>
        <taxon>Basidiomycota</taxon>
        <taxon>Agaricomycotina</taxon>
        <taxon>Agaricomycetes</taxon>
        <taxon>Russulales</taxon>
        <taxon>Auriscalpiaceae</taxon>
        <taxon>Artomyces</taxon>
    </lineage>
</organism>
<sequence length="1515" mass="167713">MPSNRLGISYSEENGTVSPKHVVYSEILSVTSVMRKNSRWASSTQTFNTRDSALASNLGLRRSGTSRSTSNLRSSHEDELMSGFEELKRELRNVHDLASIPITQILAPFFALIRSPLSTGPITSAALSSLHSFFGCGLISRSLDRLSLDIALAELSSAVSQCKFEASDSSGDEVVLLRILAVIEDCLCGSVGELLGDIEVCEMLETVLTTCVQMRLSEALRRSAGLSLHNLVRTVFYRLHTLDPEEEEAKLTRSQEGPTGEIDLSVASPTAAEPLDQPPASQEVQEEITPPVQQSAQPPVKHEYGLPSLVELLRVIINILDPNDRLHTDSTRLLALAVLNTSFEVSGPRIGDFPSLRTMVLDHGCKYLFQLARSDNPSVIHLALRTISTMLTTMRKHLKLQQELFLAFTLDRLAPPMTGKPIRFGTPTPRAGPFSPRPGTPNHASPKLEPSPDEGELEKGSPAPNRPTVLPARGETRDLLLETLSLISPHPSFMVELFTNYDCDINAENLFERLVDLLSKGVYSEYYGDTQQHSSLNSQYLSLDLLLTFVNCMATRAEGNDSPWPSQYVRPEELSERKSKKKLILTGATRFNTKPKTGLAFLEENGLIYHDLSPEVSRPQSLARFLKSSTRLDKKLLGDFISKPDNIELLKAFIGLFDFHEKPIADAMREMLETFRLPGEAQQIARITETFAEIYFASQPAEIKSQDAVYVLAYSVIMLNTDLHNPQIRKRMTIEDYQRNLRGVNDGSDFSPEYLQSLYDSIRKREIVMPEEHTGQLGFEFAWKELLARSRQSGELMICNSALFDKDMFTSVWKPVISAITYAFMTFDDDYIIERAIAGFRQCATLAGRFQLPDVFDYVVVSLSQATSLLSESLPTEVPMYPVVEVEGQSVTVSTLAVNFGAHLKGQLAAVVLFNIMNGNGNAIREGWTQVFEILQNLFIHSLLPTRMLQMEDFLGGVSMIPLRGSSNQAPRPPPRSDGLLSTLSSYLMTPYSSTQETLVPSASDADVENTLCALDCITTCRLEELYAQIVQLDLEPLTAAVRSIEALAYERTVAKLQHGTDDLDGSITPLDGPAHALSYDPASVFLLEMMVSIVCQTPQHIEELWPIIFEHLTALLSKSTQYSVLLIERAVVSLLRICLILTTKPSLRDQIYLSFDLLGGLPPSVANSVSEQTILGLVLIVQKHREVISSQTEWNLVLALVRSTVSHLEAARTSFDLVQRLVMEGPEQCVTTDNITGLVAVLDDFATAAGFVVEAEQQHARRRPKSDSASSPVIDRGRKAVDLLVEILKLIPRLSDDLSGYKNERRHLLALPILSSLSRQSTSASLEVRHAALSQLSRALLGPLVMPQAGEVDELFQRVVYPLLDALISAPRSPETTETRLRASVLLCKAFMRFEVGEGQGKVDVRKVDVRALWVQVLDYLDQLMQVDRSDQMSEAVPESLKNVILVMNAAGMLVPPPSTPEDSRDEMQQLLWQATEEKIEQFLPGFLLSVIPAPPPPPPPQSVPEAAAVDTTA</sequence>
<accession>A0ACB8T828</accession>
<dbReference type="Proteomes" id="UP000814140">
    <property type="component" value="Unassembled WGS sequence"/>
</dbReference>
<protein>
    <submittedName>
        <fullName evidence="1">Sec7-domain-containing protein</fullName>
    </submittedName>
</protein>
<name>A0ACB8T828_9AGAM</name>
<evidence type="ECO:0000313" key="1">
    <source>
        <dbReference type="EMBL" id="KAI0064698.1"/>
    </source>
</evidence>
<dbReference type="EMBL" id="MU277198">
    <property type="protein sequence ID" value="KAI0064698.1"/>
    <property type="molecule type" value="Genomic_DNA"/>
</dbReference>
<proteinExistence type="predicted"/>